<dbReference type="AlphaFoldDB" id="A0A443NQU2"/>
<dbReference type="InterPro" id="IPR046848">
    <property type="entry name" value="E_motif"/>
</dbReference>
<dbReference type="FunFam" id="1.25.40.10:FF:000970">
    <property type="entry name" value="Pentatricopeptide repeat-containing protein At3g26630, chloroplastic"/>
    <property type="match status" value="1"/>
</dbReference>
<keyword evidence="5" id="KW-1185">Reference proteome</keyword>
<dbReference type="InterPro" id="IPR046960">
    <property type="entry name" value="PPR_At4g14850-like_plant"/>
</dbReference>
<accession>A0A443NQU2</accession>
<dbReference type="FunFam" id="1.25.40.10:FF:000144">
    <property type="entry name" value="Pentatricopeptide repeat-containing protein, mitochondrial"/>
    <property type="match status" value="1"/>
</dbReference>
<dbReference type="InterPro" id="IPR046849">
    <property type="entry name" value="E2_motif"/>
</dbReference>
<dbReference type="GO" id="GO:0009451">
    <property type="term" value="P:RNA modification"/>
    <property type="evidence" value="ECO:0007669"/>
    <property type="project" value="InterPro"/>
</dbReference>
<evidence type="ECO:0000259" key="3">
    <source>
        <dbReference type="Pfam" id="PF14432"/>
    </source>
</evidence>
<dbReference type="InterPro" id="IPR002885">
    <property type="entry name" value="PPR_rpt"/>
</dbReference>
<dbReference type="Pfam" id="PF20430">
    <property type="entry name" value="Eplus_motif"/>
    <property type="match status" value="1"/>
</dbReference>
<dbReference type="PANTHER" id="PTHR47926">
    <property type="entry name" value="PENTATRICOPEPTIDE REPEAT-CONTAINING PROTEIN"/>
    <property type="match status" value="1"/>
</dbReference>
<feature type="domain" description="DYW" evidence="3">
    <location>
        <begin position="603"/>
        <end position="695"/>
    </location>
</feature>
<feature type="repeat" description="PPR" evidence="2">
    <location>
        <begin position="119"/>
        <end position="153"/>
    </location>
</feature>
<dbReference type="Proteomes" id="UP000283530">
    <property type="component" value="Unassembled WGS sequence"/>
</dbReference>
<dbReference type="Gene3D" id="1.25.40.10">
    <property type="entry name" value="Tetratricopeptide repeat domain"/>
    <property type="match status" value="4"/>
</dbReference>
<evidence type="ECO:0000313" key="5">
    <source>
        <dbReference type="Proteomes" id="UP000283530"/>
    </source>
</evidence>
<sequence length="695" mass="78671">MKAKKQLREAVDLLFTRGPTGSNAYCRILLECIRTNDFEQGKRLHSHMDLHSFQPNDTFLHNRLLQLYAKCGKISHTRQLFDSMPQRDVFSWNSMLSAFSKSGSINDLLALFNRMTVRDSVSYNTVIAGVVSHGYNGEALRLFIQMQREGFEPSEYTHVSVLNACAQLSDLKRGKQVHAHLITCNSSKLNVFVWNSLIDMYAKCGEIDQAWRIFDGTIDRNVVSWNSMIAGYLKNGQPSKCIDLFQQMQGLGVRPDLVTVSSVLGAYSHCGLMEEASEIFREIKEKDGVCWTTMIVGYAQNGREEDALLLFVEMLAECVRPDSFTMSSVVSACAGLASLDHGKAVHGQVIVIGIGGDLLVSSALVDMYSKCGEITDAWDVFSKMEIRNLVSWNAMIMGYVQNGLDKDALLLYNKMLEENLKPDNITFVGVLSACSHACLIEDGWRYFHSMSELHGITPTFDHYACMIYLLGRSGNVIGAVDLIKGMPYEPNSLIWSTLLSVCKINGDIEHGEMAARHLFELDSLEAGPYIMLSNMYAASGRWNDVAYMRSLMKDRKIRKFAAYSWIEVNNKVHKFISDDRIHPEAEKIYEELSKLMMRLREGGFVHDTTFVLHNVGEKEKVESISYHSEKLALAFGLIHKPQGMPIRIVKNIRVCGDCHLFMKLVSNVTNRHIILRDSNRFHHFKRGQCSCKDYW</sequence>
<feature type="repeat" description="PPR" evidence="2">
    <location>
        <begin position="287"/>
        <end position="321"/>
    </location>
</feature>
<dbReference type="Pfam" id="PF01535">
    <property type="entry name" value="PPR"/>
    <property type="match status" value="5"/>
</dbReference>
<dbReference type="Pfam" id="PF14432">
    <property type="entry name" value="DYW_deaminase"/>
    <property type="match status" value="1"/>
</dbReference>
<dbReference type="OrthoDB" id="185373at2759"/>
<dbReference type="PANTHER" id="PTHR47926:SF533">
    <property type="entry name" value="DYW DOMAIN-CONTAINING PROTEIN"/>
    <property type="match status" value="1"/>
</dbReference>
<feature type="repeat" description="PPR" evidence="2">
    <location>
        <begin position="388"/>
        <end position="422"/>
    </location>
</feature>
<dbReference type="GO" id="GO:0003723">
    <property type="term" value="F:RNA binding"/>
    <property type="evidence" value="ECO:0007669"/>
    <property type="project" value="InterPro"/>
</dbReference>
<dbReference type="FunFam" id="1.25.40.10:FF:000442">
    <property type="entry name" value="Pentatricopeptide repeat-containing protein At3g49710"/>
    <property type="match status" value="1"/>
</dbReference>
<proteinExistence type="predicted"/>
<name>A0A443NQU2_9MAGN</name>
<evidence type="ECO:0000256" key="1">
    <source>
        <dbReference type="ARBA" id="ARBA00022737"/>
    </source>
</evidence>
<dbReference type="Pfam" id="PF20431">
    <property type="entry name" value="E_motif"/>
    <property type="match status" value="1"/>
</dbReference>
<dbReference type="PROSITE" id="PS51375">
    <property type="entry name" value="PPR"/>
    <property type="match status" value="7"/>
</dbReference>
<organism evidence="4 5">
    <name type="scientific">Cinnamomum micranthum f. kanehirae</name>
    <dbReference type="NCBI Taxonomy" id="337451"/>
    <lineage>
        <taxon>Eukaryota</taxon>
        <taxon>Viridiplantae</taxon>
        <taxon>Streptophyta</taxon>
        <taxon>Embryophyta</taxon>
        <taxon>Tracheophyta</taxon>
        <taxon>Spermatophyta</taxon>
        <taxon>Magnoliopsida</taxon>
        <taxon>Magnoliidae</taxon>
        <taxon>Laurales</taxon>
        <taxon>Lauraceae</taxon>
        <taxon>Cinnamomum</taxon>
    </lineage>
</organism>
<dbReference type="NCBIfam" id="TIGR00756">
    <property type="entry name" value="PPR"/>
    <property type="match status" value="7"/>
</dbReference>
<evidence type="ECO:0000313" key="4">
    <source>
        <dbReference type="EMBL" id="RWR80889.1"/>
    </source>
</evidence>
<dbReference type="FunFam" id="1.25.40.10:FF:000366">
    <property type="entry name" value="Pentatricopeptide (PPR) repeat-containing protein"/>
    <property type="match status" value="1"/>
</dbReference>
<feature type="repeat" description="PPR" evidence="2">
    <location>
        <begin position="88"/>
        <end position="118"/>
    </location>
</feature>
<keyword evidence="1" id="KW-0677">Repeat</keyword>
<reference evidence="4 5" key="1">
    <citation type="journal article" date="2019" name="Nat. Plants">
        <title>Stout camphor tree genome fills gaps in understanding of flowering plant genome evolution.</title>
        <authorList>
            <person name="Chaw S.M."/>
            <person name="Liu Y.C."/>
            <person name="Wu Y.W."/>
            <person name="Wang H.Y."/>
            <person name="Lin C.I."/>
            <person name="Wu C.S."/>
            <person name="Ke H.M."/>
            <person name="Chang L.Y."/>
            <person name="Hsu C.Y."/>
            <person name="Yang H.T."/>
            <person name="Sudianto E."/>
            <person name="Hsu M.H."/>
            <person name="Wu K.P."/>
            <person name="Wang L.N."/>
            <person name="Leebens-Mack J.H."/>
            <person name="Tsai I.J."/>
        </authorList>
    </citation>
    <scope>NUCLEOTIDE SEQUENCE [LARGE SCALE GENOMIC DNA]</scope>
    <source>
        <strain evidence="5">cv. Chaw 1501</strain>
        <tissue evidence="4">Young leaves</tissue>
    </source>
</reference>
<comment type="caution">
    <text evidence="4">The sequence shown here is derived from an EMBL/GenBank/DDBJ whole genome shotgun (WGS) entry which is preliminary data.</text>
</comment>
<feature type="repeat" description="PPR" evidence="2">
    <location>
        <begin position="256"/>
        <end position="286"/>
    </location>
</feature>
<protein>
    <submittedName>
        <fullName evidence="4">Pentatricopeptide repeat</fullName>
    </submittedName>
</protein>
<dbReference type="InterPro" id="IPR011990">
    <property type="entry name" value="TPR-like_helical_dom_sf"/>
</dbReference>
<dbReference type="InterPro" id="IPR032867">
    <property type="entry name" value="DYW_dom"/>
</dbReference>
<feature type="repeat" description="PPR" evidence="2">
    <location>
        <begin position="190"/>
        <end position="220"/>
    </location>
</feature>
<dbReference type="STRING" id="337451.A0A443NQU2"/>
<evidence type="ECO:0000256" key="2">
    <source>
        <dbReference type="PROSITE-ProRule" id="PRU00708"/>
    </source>
</evidence>
<gene>
    <name evidence="4" type="ORF">CKAN_00954900</name>
</gene>
<dbReference type="EMBL" id="QPKB01000003">
    <property type="protein sequence ID" value="RWR80889.1"/>
    <property type="molecule type" value="Genomic_DNA"/>
</dbReference>
<dbReference type="Pfam" id="PF13041">
    <property type="entry name" value="PPR_2"/>
    <property type="match status" value="4"/>
</dbReference>
<feature type="repeat" description="PPR" evidence="2">
    <location>
        <begin position="221"/>
        <end position="255"/>
    </location>
</feature>
<dbReference type="GO" id="GO:0008270">
    <property type="term" value="F:zinc ion binding"/>
    <property type="evidence" value="ECO:0007669"/>
    <property type="project" value="InterPro"/>
</dbReference>